<organism evidence="4 5">
    <name type="scientific">Cirrhinus molitorella</name>
    <name type="common">mud carp</name>
    <dbReference type="NCBI Taxonomy" id="172907"/>
    <lineage>
        <taxon>Eukaryota</taxon>
        <taxon>Metazoa</taxon>
        <taxon>Chordata</taxon>
        <taxon>Craniata</taxon>
        <taxon>Vertebrata</taxon>
        <taxon>Euteleostomi</taxon>
        <taxon>Actinopterygii</taxon>
        <taxon>Neopterygii</taxon>
        <taxon>Teleostei</taxon>
        <taxon>Ostariophysi</taxon>
        <taxon>Cypriniformes</taxon>
        <taxon>Cyprinidae</taxon>
        <taxon>Labeoninae</taxon>
        <taxon>Labeonini</taxon>
        <taxon>Cirrhinus</taxon>
    </lineage>
</organism>
<evidence type="ECO:0000256" key="3">
    <source>
        <dbReference type="SAM" id="MobiDB-lite"/>
    </source>
</evidence>
<keyword evidence="5" id="KW-1185">Reference proteome</keyword>
<evidence type="ECO:0000313" key="5">
    <source>
        <dbReference type="Proteomes" id="UP001187343"/>
    </source>
</evidence>
<reference evidence="4" key="1">
    <citation type="submission" date="2023-08" db="EMBL/GenBank/DDBJ databases">
        <title>Chromosome-level Genome Assembly of mud carp (Cirrhinus molitorella).</title>
        <authorList>
            <person name="Liu H."/>
        </authorList>
    </citation>
    <scope>NUCLEOTIDE SEQUENCE</scope>
    <source>
        <strain evidence="4">Prfri</strain>
        <tissue evidence="4">Muscle</tissue>
    </source>
</reference>
<protein>
    <recommendedName>
        <fullName evidence="6">Apoptosis facilitator Bcl-2-like protein 14</fullName>
    </recommendedName>
</protein>
<sequence>MCLHENRITLSLCEVSLCLGIPSDRKQGDMDQQHSNGDIQMSAPDSLEYKLLMAYNRKRRPTDTRLQQDIPSSPQPTEKNSKPQKNKRKKRLSFLLKCIKPQTDEQPERQPATLIRSDDGKVDEMENMVRELTEISDSMCFIACEIEPDSSDVVEKLAELLREQGDELDKKIMADKELHEKLKSSFTYGFFKKVIETFCGGVSPDVPPEQKDKKVDVALVCEATSQLVGIRYHPKTYVMNLGAQYLRENYSAWISRNIHVGNGEVVDESKEEVH</sequence>
<evidence type="ECO:0008006" key="6">
    <source>
        <dbReference type="Google" id="ProtNLM"/>
    </source>
</evidence>
<dbReference type="PANTHER" id="PTHR14965:SF1">
    <property type="entry name" value="APOPTOSIS FACILITATOR BCL-2-LIKE PROTEIN 14"/>
    <property type="match status" value="1"/>
</dbReference>
<evidence type="ECO:0000256" key="2">
    <source>
        <dbReference type="ARBA" id="ARBA00022703"/>
    </source>
</evidence>
<dbReference type="GO" id="GO:0006915">
    <property type="term" value="P:apoptotic process"/>
    <property type="evidence" value="ECO:0007669"/>
    <property type="project" value="UniProtKB-KW"/>
</dbReference>
<dbReference type="GO" id="GO:2001236">
    <property type="term" value="P:regulation of extrinsic apoptotic signaling pathway"/>
    <property type="evidence" value="ECO:0007669"/>
    <property type="project" value="TreeGrafter"/>
</dbReference>
<dbReference type="InterPro" id="IPR036834">
    <property type="entry name" value="Bcl-2-like_sf"/>
</dbReference>
<keyword evidence="1" id="KW-0597">Phosphoprotein</keyword>
<name>A0AA88TKF1_9TELE</name>
<comment type="caution">
    <text evidence="4">The sequence shown here is derived from an EMBL/GenBank/DDBJ whole genome shotgun (WGS) entry which is preliminary data.</text>
</comment>
<proteinExistence type="predicted"/>
<feature type="region of interest" description="Disordered" evidence="3">
    <location>
        <begin position="58"/>
        <end position="89"/>
    </location>
</feature>
<feature type="compositionally biased region" description="Polar residues" evidence="3">
    <location>
        <begin position="64"/>
        <end position="78"/>
    </location>
</feature>
<evidence type="ECO:0000256" key="1">
    <source>
        <dbReference type="ARBA" id="ARBA00022553"/>
    </source>
</evidence>
<keyword evidence="2" id="KW-0053">Apoptosis</keyword>
<accession>A0AA88TKF1</accession>
<dbReference type="EMBL" id="JAUYZG010000012">
    <property type="protein sequence ID" value="KAK2893055.1"/>
    <property type="molecule type" value="Genomic_DNA"/>
</dbReference>
<dbReference type="Proteomes" id="UP001187343">
    <property type="component" value="Unassembled WGS sequence"/>
</dbReference>
<evidence type="ECO:0000313" key="4">
    <source>
        <dbReference type="EMBL" id="KAK2893055.1"/>
    </source>
</evidence>
<dbReference type="PANTHER" id="PTHR14965">
    <property type="entry name" value="SI:CH73-248E21.1"/>
    <property type="match status" value="1"/>
</dbReference>
<dbReference type="AlphaFoldDB" id="A0AA88TKF1"/>
<gene>
    <name evidence="4" type="ORF">Q8A67_013043</name>
</gene>
<dbReference type="SUPFAM" id="SSF56854">
    <property type="entry name" value="Bcl-2 inhibitors of programmed cell death"/>
    <property type="match status" value="1"/>
</dbReference>